<evidence type="ECO:0000256" key="5">
    <source>
        <dbReference type="SAM" id="Phobius"/>
    </source>
</evidence>
<organism evidence="7 8">
    <name type="scientific">Candidatus Enterococcus murrayae</name>
    <dbReference type="NCBI Taxonomy" id="2815321"/>
    <lineage>
        <taxon>Bacteria</taxon>
        <taxon>Bacillati</taxon>
        <taxon>Bacillota</taxon>
        <taxon>Bacilli</taxon>
        <taxon>Lactobacillales</taxon>
        <taxon>Enterococcaceae</taxon>
        <taxon>Enterococcus</taxon>
    </lineage>
</organism>
<evidence type="ECO:0000256" key="2">
    <source>
        <dbReference type="ARBA" id="ARBA00022692"/>
    </source>
</evidence>
<evidence type="ECO:0000256" key="3">
    <source>
        <dbReference type="ARBA" id="ARBA00022989"/>
    </source>
</evidence>
<feature type="transmembrane region" description="Helical" evidence="5">
    <location>
        <begin position="234"/>
        <end position="254"/>
    </location>
</feature>
<feature type="transmembrane region" description="Helical" evidence="5">
    <location>
        <begin position="300"/>
        <end position="318"/>
    </location>
</feature>
<evidence type="ECO:0000256" key="1">
    <source>
        <dbReference type="ARBA" id="ARBA00004141"/>
    </source>
</evidence>
<feature type="domain" description="ABC-2 type transporter transmembrane" evidence="6">
    <location>
        <begin position="18"/>
        <end position="372"/>
    </location>
</feature>
<reference evidence="7 8" key="1">
    <citation type="submission" date="2021-03" db="EMBL/GenBank/DDBJ databases">
        <title>Enterococcal diversity collection.</title>
        <authorList>
            <person name="Gilmore M.S."/>
            <person name="Schwartzman J."/>
            <person name="Van Tyne D."/>
            <person name="Martin M."/>
            <person name="Earl A.M."/>
            <person name="Manson A.L."/>
            <person name="Straub T."/>
            <person name="Salamzade R."/>
            <person name="Saavedra J."/>
            <person name="Lebreton F."/>
            <person name="Prichula J."/>
            <person name="Schaufler K."/>
            <person name="Gaca A."/>
            <person name="Sgardioli B."/>
            <person name="Wagenaar J."/>
            <person name="Strong T."/>
        </authorList>
    </citation>
    <scope>NUCLEOTIDE SEQUENCE [LARGE SCALE GENOMIC DNA]</scope>
    <source>
        <strain evidence="7 8">MJM16</strain>
    </source>
</reference>
<evidence type="ECO:0000313" key="7">
    <source>
        <dbReference type="EMBL" id="MBO0451000.1"/>
    </source>
</evidence>
<dbReference type="InterPro" id="IPR052902">
    <property type="entry name" value="ABC-2_transporter"/>
</dbReference>
<gene>
    <name evidence="7" type="ORF">JZO85_01890</name>
</gene>
<proteinExistence type="predicted"/>
<sequence length="390" mass="43901">MTTYRAILQILKKNKGSLLLGVIIMAVITLFYAGQLTQEAEELTGAKIAILSEDDSVIEKGFVDYLGKQHTIVKLKDTSQKSLDDALYFDEVEYILAIPKNFSEKLTKGESVKLESKTRPATFSQSLVDTTVNNYLNTYLTYQKQMPELTQKELLKKTKTTLSKAGKVHFDSSYHKKKKQNVTGQIYNLLAYGMFLSIFSGYAAVNLAFNREEIRRRNSCSPVSRSKLSRKISIGNLAYAVFCWILFLAFVLFITKGSFNQVMGYFVLNTVSFFAAIVSFSILITSILQNEDAISGINNIFIMGSCFVGGVFVPSEFLPDAVNKIAAFTPTYWFAQNNELIGKTVEFNQSFMDKFMFNSGVLLAFAAAFWVIHLITMRERGSWVLKKAQV</sequence>
<evidence type="ECO:0000259" key="6">
    <source>
        <dbReference type="Pfam" id="PF12698"/>
    </source>
</evidence>
<keyword evidence="2 5" id="KW-0812">Transmembrane</keyword>
<feature type="transmembrane region" description="Helical" evidence="5">
    <location>
        <begin position="189"/>
        <end position="209"/>
    </location>
</feature>
<dbReference type="PANTHER" id="PTHR43027">
    <property type="entry name" value="DOXORUBICIN RESISTANCE ABC TRANSPORTER PERMEASE PROTEIN DRRC-RELATED"/>
    <property type="match status" value="1"/>
</dbReference>
<dbReference type="Pfam" id="PF12698">
    <property type="entry name" value="ABC2_membrane_3"/>
    <property type="match status" value="1"/>
</dbReference>
<dbReference type="Proteomes" id="UP000664495">
    <property type="component" value="Unassembled WGS sequence"/>
</dbReference>
<keyword evidence="8" id="KW-1185">Reference proteome</keyword>
<dbReference type="PANTHER" id="PTHR43027:SF1">
    <property type="entry name" value="DOXORUBICIN RESISTANCE ABC TRANSPORTER PERMEASE PROTEIN DRRC-RELATED"/>
    <property type="match status" value="1"/>
</dbReference>
<keyword evidence="4 5" id="KW-0472">Membrane</keyword>
<comment type="subcellular location">
    <subcellularLocation>
        <location evidence="1">Membrane</location>
        <topology evidence="1">Multi-pass membrane protein</topology>
    </subcellularLocation>
</comment>
<dbReference type="Gene3D" id="3.40.1710.10">
    <property type="entry name" value="abc type-2 transporter like domain"/>
    <property type="match status" value="1"/>
</dbReference>
<feature type="transmembrane region" description="Helical" evidence="5">
    <location>
        <begin position="355"/>
        <end position="377"/>
    </location>
</feature>
<dbReference type="EMBL" id="JAFLVR010000004">
    <property type="protein sequence ID" value="MBO0451000.1"/>
    <property type="molecule type" value="Genomic_DNA"/>
</dbReference>
<keyword evidence="3 5" id="KW-1133">Transmembrane helix</keyword>
<accession>A0ABS3HC18</accession>
<name>A0ABS3HC18_9ENTE</name>
<dbReference type="InterPro" id="IPR013525">
    <property type="entry name" value="ABC2_TM"/>
</dbReference>
<evidence type="ECO:0000313" key="8">
    <source>
        <dbReference type="Proteomes" id="UP000664495"/>
    </source>
</evidence>
<feature type="transmembrane region" description="Helical" evidence="5">
    <location>
        <begin position="266"/>
        <end position="288"/>
    </location>
</feature>
<protein>
    <submittedName>
        <fullName evidence="7">ABC transporter permease</fullName>
    </submittedName>
</protein>
<feature type="transmembrane region" description="Helical" evidence="5">
    <location>
        <begin position="16"/>
        <end position="34"/>
    </location>
</feature>
<dbReference type="RefSeq" id="WP_207106808.1">
    <property type="nucleotide sequence ID" value="NZ_JAFLVR010000004.1"/>
</dbReference>
<evidence type="ECO:0000256" key="4">
    <source>
        <dbReference type="ARBA" id="ARBA00023136"/>
    </source>
</evidence>
<comment type="caution">
    <text evidence="7">The sequence shown here is derived from an EMBL/GenBank/DDBJ whole genome shotgun (WGS) entry which is preliminary data.</text>
</comment>